<keyword evidence="6 8" id="KW-1133">Transmembrane helix</keyword>
<reference evidence="10 12" key="2">
    <citation type="submission" date="2018-06" db="EMBL/GenBank/DDBJ databases">
        <authorList>
            <consortium name="Pathogen Informatics"/>
            <person name="Doyle S."/>
        </authorList>
    </citation>
    <scope>NUCLEOTIDE SEQUENCE [LARGE SCALE GENOMIC DNA]</scope>
    <source>
        <strain evidence="10 12">NCTC12376</strain>
    </source>
</reference>
<evidence type="ECO:0000313" key="9">
    <source>
        <dbReference type="EMBL" id="KTD52855.1"/>
    </source>
</evidence>
<dbReference type="GO" id="GO:0005886">
    <property type="term" value="C:plasma membrane"/>
    <property type="evidence" value="ECO:0007669"/>
    <property type="project" value="UniProtKB-SubCell"/>
</dbReference>
<dbReference type="Proteomes" id="UP000054639">
    <property type="component" value="Unassembled WGS sequence"/>
</dbReference>
<evidence type="ECO:0000256" key="1">
    <source>
        <dbReference type="ARBA" id="ARBA00004127"/>
    </source>
</evidence>
<dbReference type="PANTHER" id="PTHR31611">
    <property type="entry name" value="HIGH-AFFINITY NICKEL TRANSPORT PROTEIN NIC1"/>
    <property type="match status" value="1"/>
</dbReference>
<sequence length="358" mass="40419">MRTNLLTIFSDFGDGLRNKITGIYSVLILYHVFVWLWAFYALHDNPLLFSTAVLAYTFGLRHAVDADHIAAIDNVTRKLMQEGKKPISAGLFFSLGHSTVVVIATICVALTTATLMQSNINRWHEVGSLVCISISALFLILIALINLFIFISIFKVVQHVRKGNHYQEEDIDNLLNNKGFFANRFRRLFGVISHSWQMYPLGFLFGLGFDTATEIILLGITASEMVHGLSFWSVLIFPALFTAGMTLIDTTDSMLMVGAYGWAFMKPIRKLYYNLTITLVSVLVAFCLGTVEVLGLIANKIEANGFIWNLIKEINSHFDILGYVIIGIFMSSWIISVMTYKYLQLDKLDLNVKNERQE</sequence>
<keyword evidence="11" id="KW-1185">Reference proteome</keyword>
<proteinExistence type="inferred from homology"/>
<keyword evidence="3 8" id="KW-0813">Transport</keyword>
<comment type="subcellular location">
    <subcellularLocation>
        <location evidence="8">Cell membrane</location>
        <topology evidence="8">Multi-pass membrane protein</topology>
    </subcellularLocation>
    <subcellularLocation>
        <location evidence="1">Endomembrane system</location>
        <topology evidence="1">Multi-pass membrane protein</topology>
    </subcellularLocation>
</comment>
<evidence type="ECO:0000256" key="8">
    <source>
        <dbReference type="RuleBase" id="RU362101"/>
    </source>
</evidence>
<protein>
    <recommendedName>
        <fullName evidence="8">Nickel/cobalt efflux system</fullName>
    </recommendedName>
</protein>
<evidence type="ECO:0000313" key="12">
    <source>
        <dbReference type="Proteomes" id="UP000254230"/>
    </source>
</evidence>
<dbReference type="RefSeq" id="WP_058472887.1">
    <property type="nucleotide sequence ID" value="NZ_CAAAIL010000007.1"/>
</dbReference>
<gene>
    <name evidence="10" type="primary">hoxN</name>
    <name evidence="9" type="ORF">Lqua_0688</name>
    <name evidence="10" type="ORF">NCTC12376_00197</name>
</gene>
<feature type="transmembrane region" description="Helical" evidence="8">
    <location>
        <begin position="271"/>
        <end position="298"/>
    </location>
</feature>
<dbReference type="NCBIfam" id="TIGR00802">
    <property type="entry name" value="nico"/>
    <property type="match status" value="1"/>
</dbReference>
<feature type="transmembrane region" description="Helical" evidence="8">
    <location>
        <begin position="127"/>
        <end position="154"/>
    </location>
</feature>
<dbReference type="OrthoDB" id="9776706at2"/>
<dbReference type="GO" id="GO:0015099">
    <property type="term" value="F:nickel cation transmembrane transporter activity"/>
    <property type="evidence" value="ECO:0007669"/>
    <property type="project" value="UniProtKB-UniRule"/>
</dbReference>
<organism evidence="10 12">
    <name type="scientific">Legionella quateirensis</name>
    <dbReference type="NCBI Taxonomy" id="45072"/>
    <lineage>
        <taxon>Bacteria</taxon>
        <taxon>Pseudomonadati</taxon>
        <taxon>Pseudomonadota</taxon>
        <taxon>Gammaproteobacteria</taxon>
        <taxon>Legionellales</taxon>
        <taxon>Legionellaceae</taxon>
        <taxon>Legionella</taxon>
    </lineage>
</organism>
<dbReference type="InterPro" id="IPR011541">
    <property type="entry name" value="Ni/Co_transpt_high_affinity"/>
</dbReference>
<comment type="similarity">
    <text evidence="2 8">Belongs to the NiCoT transporter (TC 2.A.52) family.</text>
</comment>
<feature type="transmembrane region" description="Helical" evidence="8">
    <location>
        <begin position="188"/>
        <end position="209"/>
    </location>
</feature>
<dbReference type="STRING" id="45072.Lqua_0688"/>
<feature type="transmembrane region" description="Helical" evidence="8">
    <location>
        <begin position="20"/>
        <end position="42"/>
    </location>
</feature>
<accession>A0A378KPD2</accession>
<evidence type="ECO:0000256" key="7">
    <source>
        <dbReference type="ARBA" id="ARBA00023136"/>
    </source>
</evidence>
<evidence type="ECO:0000256" key="6">
    <source>
        <dbReference type="ARBA" id="ARBA00022989"/>
    </source>
</evidence>
<keyword evidence="4" id="KW-0533">Nickel</keyword>
<dbReference type="Pfam" id="PF03824">
    <property type="entry name" value="NicO"/>
    <property type="match status" value="1"/>
</dbReference>
<evidence type="ECO:0000256" key="3">
    <source>
        <dbReference type="ARBA" id="ARBA00022448"/>
    </source>
</evidence>
<evidence type="ECO:0000313" key="11">
    <source>
        <dbReference type="Proteomes" id="UP000054639"/>
    </source>
</evidence>
<evidence type="ECO:0000256" key="4">
    <source>
        <dbReference type="ARBA" id="ARBA00022596"/>
    </source>
</evidence>
<dbReference type="EMBL" id="LNYR01000006">
    <property type="protein sequence ID" value="KTD52855.1"/>
    <property type="molecule type" value="Genomic_DNA"/>
</dbReference>
<evidence type="ECO:0000256" key="5">
    <source>
        <dbReference type="ARBA" id="ARBA00022692"/>
    </source>
</evidence>
<name>A0A378KPD2_9GAMM</name>
<keyword evidence="7 8" id="KW-0472">Membrane</keyword>
<reference evidence="9 11" key="1">
    <citation type="submission" date="2015-11" db="EMBL/GenBank/DDBJ databases">
        <title>Genomic analysis of 38 Legionella species identifies large and diverse effector repertoires.</title>
        <authorList>
            <person name="Burstein D."/>
            <person name="Amaro F."/>
            <person name="Zusman T."/>
            <person name="Lifshitz Z."/>
            <person name="Cohen O."/>
            <person name="Gilbert J.A."/>
            <person name="Pupko T."/>
            <person name="Shuman H.A."/>
            <person name="Segal G."/>
        </authorList>
    </citation>
    <scope>NUCLEOTIDE SEQUENCE [LARGE SCALE GENOMIC DNA]</scope>
    <source>
        <strain evidence="9 11">ATCC 49507</strain>
    </source>
</reference>
<dbReference type="AlphaFoldDB" id="A0A378KPD2"/>
<evidence type="ECO:0000256" key="2">
    <source>
        <dbReference type="ARBA" id="ARBA00010892"/>
    </source>
</evidence>
<dbReference type="EMBL" id="UGOW01000001">
    <property type="protein sequence ID" value="STY16415.1"/>
    <property type="molecule type" value="Genomic_DNA"/>
</dbReference>
<dbReference type="GO" id="GO:0012505">
    <property type="term" value="C:endomembrane system"/>
    <property type="evidence" value="ECO:0007669"/>
    <property type="project" value="UniProtKB-SubCell"/>
</dbReference>
<evidence type="ECO:0000313" key="10">
    <source>
        <dbReference type="EMBL" id="STY16415.1"/>
    </source>
</evidence>
<keyword evidence="5 8" id="KW-0812">Transmembrane</keyword>
<feature type="transmembrane region" description="Helical" evidence="8">
    <location>
        <begin position="320"/>
        <end position="343"/>
    </location>
</feature>
<feature type="transmembrane region" description="Helical" evidence="8">
    <location>
        <begin position="229"/>
        <end position="250"/>
    </location>
</feature>
<dbReference type="Proteomes" id="UP000254230">
    <property type="component" value="Unassembled WGS sequence"/>
</dbReference>
<feature type="transmembrane region" description="Helical" evidence="8">
    <location>
        <begin position="87"/>
        <end position="115"/>
    </location>
</feature>
<dbReference type="InterPro" id="IPR004688">
    <property type="entry name" value="Ni/Co_transpt"/>
</dbReference>
<dbReference type="PANTHER" id="PTHR31611:SF0">
    <property type="entry name" value="HIGH-AFFINITY NICKEL TRANSPORT PROTEIN NIC1"/>
    <property type="match status" value="1"/>
</dbReference>